<reference evidence="11 12" key="1">
    <citation type="submission" date="2023-10" db="EMBL/GenBank/DDBJ databases">
        <title>Nicoliella lavandulae sp. nov. isolated from Lavandula angustifolia flowers.</title>
        <authorList>
            <person name="Alcantara C."/>
            <person name="Zuniga M."/>
            <person name="Landete J.M."/>
            <person name="Monedero V."/>
        </authorList>
    </citation>
    <scope>NUCLEOTIDE SEQUENCE [LARGE SCALE GENOMIC DNA]</scope>
    <source>
        <strain evidence="11 12">Es01</strain>
    </source>
</reference>
<evidence type="ECO:0000256" key="10">
    <source>
        <dbReference type="HAMAP-Rule" id="MF_00454"/>
    </source>
</evidence>
<dbReference type="PANTHER" id="PTHR28259">
    <property type="entry name" value="FLUORIDE EXPORT PROTEIN 1-RELATED"/>
    <property type="match status" value="1"/>
</dbReference>
<keyword evidence="4 10" id="KW-1133">Transmembrane helix</keyword>
<evidence type="ECO:0000256" key="4">
    <source>
        <dbReference type="ARBA" id="ARBA00022989"/>
    </source>
</evidence>
<keyword evidence="10" id="KW-0406">Ion transport</keyword>
<comment type="subcellular location">
    <subcellularLocation>
        <location evidence="1 10">Cell membrane</location>
        <topology evidence="1 10">Multi-pass membrane protein</topology>
    </subcellularLocation>
</comment>
<comment type="caution">
    <text evidence="11">The sequence shown here is derived from an EMBL/GenBank/DDBJ whole genome shotgun (WGS) entry which is preliminary data.</text>
</comment>
<dbReference type="Proteomes" id="UP001370590">
    <property type="component" value="Unassembled WGS sequence"/>
</dbReference>
<accession>A0ABU8SJD0</accession>
<feature type="transmembrane region" description="Helical" evidence="10">
    <location>
        <begin position="30"/>
        <end position="55"/>
    </location>
</feature>
<evidence type="ECO:0000256" key="8">
    <source>
        <dbReference type="ARBA" id="ARBA00035585"/>
    </source>
</evidence>
<evidence type="ECO:0000313" key="11">
    <source>
        <dbReference type="EMBL" id="MEJ6400026.1"/>
    </source>
</evidence>
<name>A0ABU8SJD0_9LACO</name>
<feature type="binding site" evidence="10">
    <location>
        <position position="74"/>
    </location>
    <ligand>
        <name>Na(+)</name>
        <dbReference type="ChEBI" id="CHEBI:29101"/>
        <note>structural</note>
    </ligand>
</feature>
<comment type="function">
    <text evidence="9 10">Fluoride-specific ion channel. Important for reducing fluoride concentration in the cell, thus reducing its toxicity.</text>
</comment>
<evidence type="ECO:0000256" key="6">
    <source>
        <dbReference type="ARBA" id="ARBA00023303"/>
    </source>
</evidence>
<protein>
    <recommendedName>
        <fullName evidence="10">Fluoride-specific ion channel FluC</fullName>
    </recommendedName>
</protein>
<dbReference type="HAMAP" id="MF_00454">
    <property type="entry name" value="FluC"/>
    <property type="match status" value="1"/>
</dbReference>
<keyword evidence="10" id="KW-0915">Sodium</keyword>
<dbReference type="Pfam" id="PF02537">
    <property type="entry name" value="CRCB"/>
    <property type="match status" value="1"/>
</dbReference>
<feature type="transmembrane region" description="Helical" evidence="10">
    <location>
        <begin position="61"/>
        <end position="84"/>
    </location>
</feature>
<dbReference type="InterPro" id="IPR003691">
    <property type="entry name" value="FluC"/>
</dbReference>
<feature type="transmembrane region" description="Helical" evidence="10">
    <location>
        <begin position="6"/>
        <end position="23"/>
    </location>
</feature>
<organism evidence="11 12">
    <name type="scientific">Nicoliella lavandulae</name>
    <dbReference type="NCBI Taxonomy" id="3082954"/>
    <lineage>
        <taxon>Bacteria</taxon>
        <taxon>Bacillati</taxon>
        <taxon>Bacillota</taxon>
        <taxon>Bacilli</taxon>
        <taxon>Lactobacillales</taxon>
        <taxon>Lactobacillaceae</taxon>
        <taxon>Nicoliella</taxon>
    </lineage>
</organism>
<feature type="binding site" evidence="10">
    <location>
        <position position="71"/>
    </location>
    <ligand>
        <name>Na(+)</name>
        <dbReference type="ChEBI" id="CHEBI:29101"/>
        <note>structural</note>
    </ligand>
</feature>
<keyword evidence="2 10" id="KW-1003">Cell membrane</keyword>
<evidence type="ECO:0000256" key="2">
    <source>
        <dbReference type="ARBA" id="ARBA00022475"/>
    </source>
</evidence>
<keyword evidence="5 10" id="KW-0472">Membrane</keyword>
<feature type="transmembrane region" description="Helical" evidence="10">
    <location>
        <begin position="96"/>
        <end position="116"/>
    </location>
</feature>
<comment type="catalytic activity">
    <reaction evidence="8">
        <text>fluoride(in) = fluoride(out)</text>
        <dbReference type="Rhea" id="RHEA:76159"/>
        <dbReference type="ChEBI" id="CHEBI:17051"/>
    </reaction>
    <physiologicalReaction direction="left-to-right" evidence="8">
        <dbReference type="Rhea" id="RHEA:76160"/>
    </physiologicalReaction>
</comment>
<dbReference type="EMBL" id="JAWMWH010000001">
    <property type="protein sequence ID" value="MEJ6400026.1"/>
    <property type="molecule type" value="Genomic_DNA"/>
</dbReference>
<gene>
    <name evidence="10" type="primary">fluC</name>
    <name evidence="10" type="synonym">crcB</name>
    <name evidence="11" type="ORF">R4146_02360</name>
</gene>
<evidence type="ECO:0000256" key="7">
    <source>
        <dbReference type="ARBA" id="ARBA00035120"/>
    </source>
</evidence>
<evidence type="ECO:0000256" key="1">
    <source>
        <dbReference type="ARBA" id="ARBA00004651"/>
    </source>
</evidence>
<dbReference type="PANTHER" id="PTHR28259:SF1">
    <property type="entry name" value="FLUORIDE EXPORT PROTEIN 1-RELATED"/>
    <property type="match status" value="1"/>
</dbReference>
<evidence type="ECO:0000313" key="12">
    <source>
        <dbReference type="Proteomes" id="UP001370590"/>
    </source>
</evidence>
<evidence type="ECO:0000256" key="9">
    <source>
        <dbReference type="ARBA" id="ARBA00049940"/>
    </source>
</evidence>
<keyword evidence="12" id="KW-1185">Reference proteome</keyword>
<keyword evidence="10" id="KW-0813">Transport</keyword>
<dbReference type="RefSeq" id="WP_339959850.1">
    <property type="nucleotide sequence ID" value="NZ_JAWMWH010000001.1"/>
</dbReference>
<evidence type="ECO:0000256" key="3">
    <source>
        <dbReference type="ARBA" id="ARBA00022692"/>
    </source>
</evidence>
<keyword evidence="3 10" id="KW-0812">Transmembrane</keyword>
<keyword evidence="10" id="KW-0479">Metal-binding</keyword>
<comment type="activity regulation">
    <text evidence="10">Na(+) is not transported, but it plays an essential structural role and its presence is essential for fluoride channel function.</text>
</comment>
<proteinExistence type="inferred from homology"/>
<comment type="similarity">
    <text evidence="7 10">Belongs to the fluoride channel Fluc/FEX (TC 1.A.43) family.</text>
</comment>
<evidence type="ECO:0000256" key="5">
    <source>
        <dbReference type="ARBA" id="ARBA00023136"/>
    </source>
</evidence>
<sequence length="126" mass="13878">MRRLMYIIGFGFIGGAIREWLTILSGNDHFAMIIAINLIGTFLLAFLVGILPLLFNISADLLSGISVGLIGSFTTFSTFTVDFINLFKSSLINSFWYLLISLLVGYIFALIGIKLADYVNAKVGEK</sequence>
<keyword evidence="6 10" id="KW-0407">Ion channel</keyword>